<feature type="compositionally biased region" description="Low complexity" evidence="1">
    <location>
        <begin position="45"/>
        <end position="59"/>
    </location>
</feature>
<keyword evidence="2" id="KW-0472">Membrane</keyword>
<sequence length="211" mass="23932">MDDSTQRTSRSISGKSKLLGLIVVLGVVTAWAIWMPAYPEKRSLPTEISSSSPTETSSSANSGVKEPEKELELPQEPVTPDQLTKEQIDAIVLGTWHSQYYGERHLIVREDRTATIYYQANMMARMFVGSHLRIEYSWRYDPEKQQVIFTITGGGPESGLEYVKKTWGDDLRQTVESICVSDMYLADLDGKTKHHWSRLTEVPEKVMAVFE</sequence>
<dbReference type="EMBL" id="SJPG01000001">
    <property type="protein sequence ID" value="TWT62162.1"/>
    <property type="molecule type" value="Genomic_DNA"/>
</dbReference>
<keyword evidence="4" id="KW-1185">Reference proteome</keyword>
<protein>
    <submittedName>
        <fullName evidence="3">Uncharacterized protein</fullName>
    </submittedName>
</protein>
<name>A0A5C5XK35_9PLAN</name>
<keyword evidence="2" id="KW-0812">Transmembrane</keyword>
<evidence type="ECO:0000256" key="1">
    <source>
        <dbReference type="SAM" id="MobiDB-lite"/>
    </source>
</evidence>
<accession>A0A5C5XK35</accession>
<keyword evidence="2" id="KW-1133">Transmembrane helix</keyword>
<dbReference type="AlphaFoldDB" id="A0A5C5XK35"/>
<feature type="region of interest" description="Disordered" evidence="1">
    <location>
        <begin position="44"/>
        <end position="80"/>
    </location>
</feature>
<reference evidence="3 4" key="1">
    <citation type="submission" date="2019-02" db="EMBL/GenBank/DDBJ databases">
        <title>Deep-cultivation of Planctomycetes and their phenomic and genomic characterization uncovers novel biology.</title>
        <authorList>
            <person name="Wiegand S."/>
            <person name="Jogler M."/>
            <person name="Boedeker C."/>
            <person name="Pinto D."/>
            <person name="Vollmers J."/>
            <person name="Rivas-Marin E."/>
            <person name="Kohn T."/>
            <person name="Peeters S.H."/>
            <person name="Heuer A."/>
            <person name="Rast P."/>
            <person name="Oberbeckmann S."/>
            <person name="Bunk B."/>
            <person name="Jeske O."/>
            <person name="Meyerdierks A."/>
            <person name="Storesund J.E."/>
            <person name="Kallscheuer N."/>
            <person name="Luecker S."/>
            <person name="Lage O.M."/>
            <person name="Pohl T."/>
            <person name="Merkel B.J."/>
            <person name="Hornburger P."/>
            <person name="Mueller R.-W."/>
            <person name="Bruemmer F."/>
            <person name="Labrenz M."/>
            <person name="Spormann A.M."/>
            <person name="Op Den Camp H."/>
            <person name="Overmann J."/>
            <person name="Amann R."/>
            <person name="Jetten M.S.M."/>
            <person name="Mascher T."/>
            <person name="Medema M.H."/>
            <person name="Devos D.P."/>
            <person name="Kaster A.-K."/>
            <person name="Ovreas L."/>
            <person name="Rohde M."/>
            <person name="Galperin M.Y."/>
            <person name="Jogler C."/>
        </authorList>
    </citation>
    <scope>NUCLEOTIDE SEQUENCE [LARGE SCALE GENOMIC DNA]</scope>
    <source>
        <strain evidence="3 4">Pan54</strain>
    </source>
</reference>
<dbReference type="OrthoDB" id="289784at2"/>
<feature type="transmembrane region" description="Helical" evidence="2">
    <location>
        <begin position="18"/>
        <end position="37"/>
    </location>
</feature>
<comment type="caution">
    <text evidence="3">The sequence shown here is derived from an EMBL/GenBank/DDBJ whole genome shotgun (WGS) entry which is preliminary data.</text>
</comment>
<dbReference type="RefSeq" id="WP_146504050.1">
    <property type="nucleotide sequence ID" value="NZ_SJPG01000001.1"/>
</dbReference>
<gene>
    <name evidence="3" type="ORF">Pan54_29030</name>
</gene>
<organism evidence="3 4">
    <name type="scientific">Rubinisphaera italica</name>
    <dbReference type="NCBI Taxonomy" id="2527969"/>
    <lineage>
        <taxon>Bacteria</taxon>
        <taxon>Pseudomonadati</taxon>
        <taxon>Planctomycetota</taxon>
        <taxon>Planctomycetia</taxon>
        <taxon>Planctomycetales</taxon>
        <taxon>Planctomycetaceae</taxon>
        <taxon>Rubinisphaera</taxon>
    </lineage>
</organism>
<evidence type="ECO:0000313" key="4">
    <source>
        <dbReference type="Proteomes" id="UP000316095"/>
    </source>
</evidence>
<evidence type="ECO:0000256" key="2">
    <source>
        <dbReference type="SAM" id="Phobius"/>
    </source>
</evidence>
<dbReference type="Proteomes" id="UP000316095">
    <property type="component" value="Unassembled WGS sequence"/>
</dbReference>
<proteinExistence type="predicted"/>
<evidence type="ECO:0000313" key="3">
    <source>
        <dbReference type="EMBL" id="TWT62162.1"/>
    </source>
</evidence>